<evidence type="ECO:0000313" key="2">
    <source>
        <dbReference type="EMBL" id="KAI0496538.1"/>
    </source>
</evidence>
<protein>
    <recommendedName>
        <fullName evidence="1">Reverse transcriptase domain-containing protein</fullName>
    </recommendedName>
</protein>
<comment type="caution">
    <text evidence="2">The sequence shown here is derived from an EMBL/GenBank/DDBJ whole genome shotgun (WGS) entry which is preliminary data.</text>
</comment>
<dbReference type="AlphaFoldDB" id="A0A8T3AKK1"/>
<feature type="domain" description="Reverse transcriptase" evidence="1">
    <location>
        <begin position="1"/>
        <end position="152"/>
    </location>
</feature>
<dbReference type="InterPro" id="IPR043128">
    <property type="entry name" value="Rev_trsase/Diguanyl_cyclase"/>
</dbReference>
<reference evidence="2" key="1">
    <citation type="journal article" date="2022" name="Front. Genet.">
        <title>Chromosome-Scale Assembly of the Dendrobium nobile Genome Provides Insights Into the Molecular Mechanism of the Biosynthesis of the Medicinal Active Ingredient of Dendrobium.</title>
        <authorList>
            <person name="Xu Q."/>
            <person name="Niu S.-C."/>
            <person name="Li K.-L."/>
            <person name="Zheng P.-J."/>
            <person name="Zhang X.-J."/>
            <person name="Jia Y."/>
            <person name="Liu Y."/>
            <person name="Niu Y.-X."/>
            <person name="Yu L.-H."/>
            <person name="Chen D.-F."/>
            <person name="Zhang G.-Q."/>
        </authorList>
    </citation>
    <scope>NUCLEOTIDE SEQUENCE</scope>
    <source>
        <tissue evidence="2">Leaf</tissue>
    </source>
</reference>
<proteinExistence type="predicted"/>
<accession>A0A8T3AKK1</accession>
<dbReference type="SUPFAM" id="SSF56672">
    <property type="entry name" value="DNA/RNA polymerases"/>
    <property type="match status" value="1"/>
</dbReference>
<dbReference type="SMR" id="A0A8T3AKK1"/>
<dbReference type="InterPro" id="IPR053134">
    <property type="entry name" value="RNA-dir_DNA_polymerase"/>
</dbReference>
<dbReference type="CDD" id="cd01647">
    <property type="entry name" value="RT_LTR"/>
    <property type="match status" value="1"/>
</dbReference>
<dbReference type="Proteomes" id="UP000829196">
    <property type="component" value="Unassembled WGS sequence"/>
</dbReference>
<keyword evidence="3" id="KW-1185">Reference proteome</keyword>
<dbReference type="InterPro" id="IPR043502">
    <property type="entry name" value="DNA/RNA_pol_sf"/>
</dbReference>
<dbReference type="Gene3D" id="3.30.70.270">
    <property type="match status" value="2"/>
</dbReference>
<dbReference type="PROSITE" id="PS50878">
    <property type="entry name" value="RT_POL"/>
    <property type="match status" value="1"/>
</dbReference>
<dbReference type="EMBL" id="JAGYWB010000016">
    <property type="protein sequence ID" value="KAI0496538.1"/>
    <property type="molecule type" value="Genomic_DNA"/>
</dbReference>
<gene>
    <name evidence="2" type="ORF">KFK09_022858</name>
</gene>
<name>A0A8T3AKK1_DENNO</name>
<dbReference type="Gene3D" id="3.10.10.10">
    <property type="entry name" value="HIV Type 1 Reverse Transcriptase, subunit A, domain 1"/>
    <property type="match status" value="1"/>
</dbReference>
<dbReference type="PANTHER" id="PTHR24559:SF444">
    <property type="entry name" value="REVERSE TRANSCRIPTASE DOMAIN-CONTAINING PROTEIN"/>
    <property type="match status" value="1"/>
</dbReference>
<dbReference type="InterPro" id="IPR000477">
    <property type="entry name" value="RT_dom"/>
</dbReference>
<sequence length="228" mass="26141">MCVDYTDLNKACPKDSFPLPRIDQLVDATSGHQMLSFMDAYSGYNQIQMDHVDEEATSFQTDKGLYCYLVMPFGLKNAGATYQRLMNKIFKNLIGRTMEVYVDDMLVKSLEKSQHILDLEECFNLLRSYNMRLNPSKCAFGVTSGKFLGFMVTHRGIEANPEKIKALRDMLPPRNIKEVQRLNGRIAALSRFLARSGDKYLPFFKILRGARSSGFQWTDKCQEAFEQL</sequence>
<dbReference type="PANTHER" id="PTHR24559">
    <property type="entry name" value="TRANSPOSON TY3-I GAG-POL POLYPROTEIN"/>
    <property type="match status" value="1"/>
</dbReference>
<dbReference type="Pfam" id="PF00078">
    <property type="entry name" value="RVT_1"/>
    <property type="match status" value="1"/>
</dbReference>
<evidence type="ECO:0000259" key="1">
    <source>
        <dbReference type="PROSITE" id="PS50878"/>
    </source>
</evidence>
<evidence type="ECO:0000313" key="3">
    <source>
        <dbReference type="Proteomes" id="UP000829196"/>
    </source>
</evidence>
<organism evidence="2 3">
    <name type="scientific">Dendrobium nobile</name>
    <name type="common">Orchid</name>
    <dbReference type="NCBI Taxonomy" id="94219"/>
    <lineage>
        <taxon>Eukaryota</taxon>
        <taxon>Viridiplantae</taxon>
        <taxon>Streptophyta</taxon>
        <taxon>Embryophyta</taxon>
        <taxon>Tracheophyta</taxon>
        <taxon>Spermatophyta</taxon>
        <taxon>Magnoliopsida</taxon>
        <taxon>Liliopsida</taxon>
        <taxon>Asparagales</taxon>
        <taxon>Orchidaceae</taxon>
        <taxon>Epidendroideae</taxon>
        <taxon>Malaxideae</taxon>
        <taxon>Dendrobiinae</taxon>
        <taxon>Dendrobium</taxon>
    </lineage>
</organism>
<dbReference type="OrthoDB" id="786261at2759"/>